<feature type="transmembrane region" description="Helical" evidence="1">
    <location>
        <begin position="274"/>
        <end position="290"/>
    </location>
</feature>
<feature type="transmembrane region" description="Helical" evidence="1">
    <location>
        <begin position="251"/>
        <end position="268"/>
    </location>
</feature>
<feature type="transmembrane region" description="Helical" evidence="1">
    <location>
        <begin position="118"/>
        <end position="151"/>
    </location>
</feature>
<reference evidence="2 3" key="1">
    <citation type="submission" date="2021-01" db="EMBL/GenBank/DDBJ databases">
        <title>Whole genome shotgun sequence of Actinoplanes humidus NBRC 14915.</title>
        <authorList>
            <person name="Komaki H."/>
            <person name="Tamura T."/>
        </authorList>
    </citation>
    <scope>NUCLEOTIDE SEQUENCE [LARGE SCALE GENOMIC DNA]</scope>
    <source>
        <strain evidence="2 3">NBRC 14915</strain>
    </source>
</reference>
<feature type="transmembrane region" description="Helical" evidence="1">
    <location>
        <begin position="221"/>
        <end position="239"/>
    </location>
</feature>
<feature type="transmembrane region" description="Helical" evidence="1">
    <location>
        <begin position="297"/>
        <end position="314"/>
    </location>
</feature>
<accession>A0ABQ3ZYE4</accession>
<name>A0ABQ3ZYE4_9ACTN</name>
<evidence type="ECO:0000313" key="3">
    <source>
        <dbReference type="Proteomes" id="UP000603200"/>
    </source>
</evidence>
<comment type="caution">
    <text evidence="2">The sequence shown here is derived from an EMBL/GenBank/DDBJ whole genome shotgun (WGS) entry which is preliminary data.</text>
</comment>
<keyword evidence="1" id="KW-0472">Membrane</keyword>
<proteinExistence type="predicted"/>
<feature type="transmembrane region" description="Helical" evidence="1">
    <location>
        <begin position="81"/>
        <end position="106"/>
    </location>
</feature>
<evidence type="ECO:0000313" key="2">
    <source>
        <dbReference type="EMBL" id="GIE23612.1"/>
    </source>
</evidence>
<evidence type="ECO:0000256" key="1">
    <source>
        <dbReference type="SAM" id="Phobius"/>
    </source>
</evidence>
<keyword evidence="1" id="KW-1133">Transmembrane helix</keyword>
<feature type="transmembrane region" description="Helical" evidence="1">
    <location>
        <begin position="163"/>
        <end position="188"/>
    </location>
</feature>
<sequence length="530" mass="56258">MPGAMGKFHEVRRWGHPAVAAGLLAGVLSVVWGVWLARNAGDLTAQYAWTGFVREHPGSAYNFSWYGGIHPVSYSVVSPYLMAWIGVRTTGVLACTAGAVLGGLLLSRSGIRRPLLPALWLALALWGNLATGRVTYLLGMVFVLLAAVVALLPGKSRPVLAAVLGTVATLGSPVAGLFVEVLAAALFLTGRRRDGVLLATGPALVIGLTTVLFPFSGVQPFPLGSALLTAAAAVAVAVLTPRSWRTVRAGAWVYFAGVALCWAIPTPIGSNVERLALLGAAAVLISAAAVRERTGRWLFSTYAAAAGIAVWTVAQPVNDYTRMDAVADARPLLDELRRLDAGRGRVEVVPLRTHWEAFGVAPYVNLARGWNRQADVERNPLFYDGTLTATTYQDWLRTWSIGYVVLPTAAPDGAGIDEARLITAGMPGLSPVWQNPDWRIYRVVTPTPLADAPATVTDISPASVTVTVPRAGSTLLRVAWSPWLATDAGTACLTRHGDWTELITSAAGTFTIDARYSFDRGTPCPPRLGP</sequence>
<keyword evidence="3" id="KW-1185">Reference proteome</keyword>
<organism evidence="2 3">
    <name type="scientific">Winogradskya humida</name>
    <dbReference type="NCBI Taxonomy" id="113566"/>
    <lineage>
        <taxon>Bacteria</taxon>
        <taxon>Bacillati</taxon>
        <taxon>Actinomycetota</taxon>
        <taxon>Actinomycetes</taxon>
        <taxon>Micromonosporales</taxon>
        <taxon>Micromonosporaceae</taxon>
        <taxon>Winogradskya</taxon>
    </lineage>
</organism>
<dbReference type="EMBL" id="BOMN01000093">
    <property type="protein sequence ID" value="GIE23612.1"/>
    <property type="molecule type" value="Genomic_DNA"/>
</dbReference>
<keyword evidence="1" id="KW-0812">Transmembrane</keyword>
<evidence type="ECO:0008006" key="4">
    <source>
        <dbReference type="Google" id="ProtNLM"/>
    </source>
</evidence>
<protein>
    <recommendedName>
        <fullName evidence="4">Integral membrane protein</fullName>
    </recommendedName>
</protein>
<dbReference type="Proteomes" id="UP000603200">
    <property type="component" value="Unassembled WGS sequence"/>
</dbReference>
<gene>
    <name evidence="2" type="ORF">Ahu01nite_067140</name>
</gene>
<feature type="transmembrane region" description="Helical" evidence="1">
    <location>
        <begin position="195"/>
        <end position="215"/>
    </location>
</feature>